<dbReference type="Pfam" id="PF09493">
    <property type="entry name" value="DUF2389"/>
    <property type="match status" value="1"/>
</dbReference>
<evidence type="ECO:0008006" key="3">
    <source>
        <dbReference type="Google" id="ProtNLM"/>
    </source>
</evidence>
<dbReference type="eggNOG" id="ENOG502ZWHQ">
    <property type="taxonomic scope" value="Bacteria"/>
</dbReference>
<protein>
    <recommendedName>
        <fullName evidence="3">TIGR02450 family Trp-rich protein</fullName>
    </recommendedName>
</protein>
<dbReference type="EMBL" id="JNAH01000004">
    <property type="protein sequence ID" value="KGF87689.1"/>
    <property type="molecule type" value="Genomic_DNA"/>
</dbReference>
<dbReference type="NCBIfam" id="TIGR02450">
    <property type="entry name" value="TIGR02450 family Trp-rich protein"/>
    <property type="match status" value="1"/>
</dbReference>
<sequence>MKWPPTLCWTAPKTINGNRHFQVKAYGGKNEDRWVDIFPTKNKKDIKRILWAKLKSEWTSGWIRLPQDKD</sequence>
<name>A0A0A1ZHK1_PROMR</name>
<dbReference type="RefSeq" id="WP_032524248.1">
    <property type="nucleotide sequence ID" value="NZ_CP138934.1"/>
</dbReference>
<evidence type="ECO:0000313" key="2">
    <source>
        <dbReference type="Proteomes" id="UP000030598"/>
    </source>
</evidence>
<accession>A0A0A1ZHK1</accession>
<dbReference type="InterPro" id="IPR012663">
    <property type="entry name" value="CHP02450_Tryp"/>
</dbReference>
<dbReference type="AlphaFoldDB" id="A0A0A1ZHK1"/>
<dbReference type="OrthoDB" id="558985at2"/>
<organism evidence="1 2">
    <name type="scientific">Prochlorococcus marinus str. GP2</name>
    <dbReference type="NCBI Taxonomy" id="59925"/>
    <lineage>
        <taxon>Bacteria</taxon>
        <taxon>Bacillati</taxon>
        <taxon>Cyanobacteriota</taxon>
        <taxon>Cyanophyceae</taxon>
        <taxon>Synechococcales</taxon>
        <taxon>Prochlorococcaceae</taxon>
        <taxon>Prochlorococcus</taxon>
    </lineage>
</organism>
<dbReference type="Proteomes" id="UP000030598">
    <property type="component" value="Unassembled WGS sequence"/>
</dbReference>
<proteinExistence type="predicted"/>
<comment type="caution">
    <text evidence="1">The sequence shown here is derived from an EMBL/GenBank/DDBJ whole genome shotgun (WGS) entry which is preliminary data.</text>
</comment>
<dbReference type="STRING" id="59925.EU91_0721"/>
<evidence type="ECO:0000313" key="1">
    <source>
        <dbReference type="EMBL" id="KGF87689.1"/>
    </source>
</evidence>
<gene>
    <name evidence="1" type="ORF">EU91_0721</name>
</gene>
<reference evidence="2" key="1">
    <citation type="journal article" date="2014" name="Sci. Data">
        <title>Genomes of diverse isolates of the marine cyanobacterium Prochlorococcus.</title>
        <authorList>
            <person name="Biller S."/>
            <person name="Berube P."/>
            <person name="Thompson J."/>
            <person name="Kelly L."/>
            <person name="Roggensack S."/>
            <person name="Awad L."/>
            <person name="Roache-Johnson K."/>
            <person name="Ding H."/>
            <person name="Giovannoni S.J."/>
            <person name="Moore L.R."/>
            <person name="Chisholm S.W."/>
        </authorList>
    </citation>
    <scope>NUCLEOTIDE SEQUENCE [LARGE SCALE GENOMIC DNA]</scope>
    <source>
        <strain evidence="2">GP2</strain>
    </source>
</reference>